<reference evidence="2" key="1">
    <citation type="submission" date="2011-11" db="EMBL/GenBank/DDBJ databases">
        <title>The Genome Sequence of Fusarium oxysporum PHW808.</title>
        <authorList>
            <consortium name="The Broad Institute Genome Sequencing Platform"/>
            <person name="Ma L.-J."/>
            <person name="Gale L.R."/>
            <person name="Schwartz D.C."/>
            <person name="Zhou S."/>
            <person name="Corby-Kistler H."/>
            <person name="Young S.K."/>
            <person name="Zeng Q."/>
            <person name="Gargeya S."/>
            <person name="Fitzgerald M."/>
            <person name="Haas B."/>
            <person name="Abouelleil A."/>
            <person name="Alvarado L."/>
            <person name="Arachchi H.M."/>
            <person name="Berlin A."/>
            <person name="Brown A."/>
            <person name="Chapman S.B."/>
            <person name="Chen Z."/>
            <person name="Dunbar C."/>
            <person name="Freedman E."/>
            <person name="Gearin G."/>
            <person name="Goldberg J."/>
            <person name="Griggs A."/>
            <person name="Gujja S."/>
            <person name="Heiman D."/>
            <person name="Howarth C."/>
            <person name="Larson L."/>
            <person name="Lui A."/>
            <person name="MacDonald P.J.P."/>
            <person name="Montmayeur A."/>
            <person name="Murphy C."/>
            <person name="Neiman D."/>
            <person name="Pearson M."/>
            <person name="Priest M."/>
            <person name="Roberts A."/>
            <person name="Saif S."/>
            <person name="Shea T."/>
            <person name="Shenoy N."/>
            <person name="Sisk P."/>
            <person name="Stolte C."/>
            <person name="Sykes S."/>
            <person name="Wortman J."/>
            <person name="Nusbaum C."/>
            <person name="Birren B."/>
        </authorList>
    </citation>
    <scope>NUCLEOTIDE SEQUENCE [LARGE SCALE GENOMIC DNA]</scope>
    <source>
        <strain evidence="2">54008</strain>
    </source>
</reference>
<proteinExistence type="predicted"/>
<accession>X0GNK5</accession>
<dbReference type="AlphaFoldDB" id="X0GNK5"/>
<gene>
    <name evidence="2" type="ORF">FOPG_18548</name>
</gene>
<reference evidence="2" key="2">
    <citation type="submission" date="2012-05" db="EMBL/GenBank/DDBJ databases">
        <title>The Genome Annotation of Fusarium oxysporum PHW808.</title>
        <authorList>
            <consortium name="The Broad Institute Genomics Platform"/>
            <person name="Ma L.-J."/>
            <person name="Corby-Kistler H."/>
            <person name="Broz K."/>
            <person name="Gale L.R."/>
            <person name="Jonkers W."/>
            <person name="O'Donnell K."/>
            <person name="Ploetz R."/>
            <person name="Steinberg C."/>
            <person name="Schwartz D.C."/>
            <person name="VanEtten H."/>
            <person name="Zhou S."/>
            <person name="Young S.K."/>
            <person name="Zeng Q."/>
            <person name="Gargeya S."/>
            <person name="Fitzgerald M."/>
            <person name="Abouelleil A."/>
            <person name="Alvarado L."/>
            <person name="Chapman S.B."/>
            <person name="Gainer-Dewar J."/>
            <person name="Goldberg J."/>
            <person name="Griggs A."/>
            <person name="Gujja S."/>
            <person name="Hansen M."/>
            <person name="Howarth C."/>
            <person name="Imamovic A."/>
            <person name="Ireland A."/>
            <person name="Larimer J."/>
            <person name="McCowan C."/>
            <person name="Murphy C."/>
            <person name="Pearson M."/>
            <person name="Poon T.W."/>
            <person name="Priest M."/>
            <person name="Roberts A."/>
            <person name="Saif S."/>
            <person name="Shea T."/>
            <person name="Sykes S."/>
            <person name="Wortman J."/>
            <person name="Nusbaum C."/>
            <person name="Birren B."/>
        </authorList>
    </citation>
    <scope>NUCLEOTIDE SEQUENCE</scope>
    <source>
        <strain evidence="2">54008</strain>
    </source>
</reference>
<sequence>MMSFGPSTSRARSLPSRILCCLSRANTISLTPSSNLPSPISSTIPAAFCLQRSTTAMSGRTTVASKRLSRGSRQNGCASSRSVTMLPTT</sequence>
<feature type="compositionally biased region" description="Polar residues" evidence="1">
    <location>
        <begin position="71"/>
        <end position="89"/>
    </location>
</feature>
<evidence type="ECO:0000313" key="2">
    <source>
        <dbReference type="EMBL" id="EXL65217.1"/>
    </source>
</evidence>
<name>X0GNK5_FUSOX</name>
<dbReference type="HOGENOM" id="CLU_2469147_0_0_1"/>
<dbReference type="EMBL" id="JH659182">
    <property type="protein sequence ID" value="EXL65217.1"/>
    <property type="molecule type" value="Genomic_DNA"/>
</dbReference>
<dbReference type="Proteomes" id="UP000030676">
    <property type="component" value="Unassembled WGS sequence"/>
</dbReference>
<evidence type="ECO:0000256" key="1">
    <source>
        <dbReference type="SAM" id="MobiDB-lite"/>
    </source>
</evidence>
<protein>
    <submittedName>
        <fullName evidence="2">Uncharacterized protein</fullName>
    </submittedName>
</protein>
<feature type="region of interest" description="Disordered" evidence="1">
    <location>
        <begin position="60"/>
        <end position="89"/>
    </location>
</feature>
<organism evidence="2">
    <name type="scientific">Fusarium oxysporum f. sp. conglutinans race 2 54008</name>
    <dbReference type="NCBI Taxonomy" id="1089457"/>
    <lineage>
        <taxon>Eukaryota</taxon>
        <taxon>Fungi</taxon>
        <taxon>Dikarya</taxon>
        <taxon>Ascomycota</taxon>
        <taxon>Pezizomycotina</taxon>
        <taxon>Sordariomycetes</taxon>
        <taxon>Hypocreomycetidae</taxon>
        <taxon>Hypocreales</taxon>
        <taxon>Nectriaceae</taxon>
        <taxon>Fusarium</taxon>
        <taxon>Fusarium oxysporum species complex</taxon>
    </lineage>
</organism>